<dbReference type="AlphaFoldDB" id="A0A841T8X2"/>
<accession>A0A841T8X2</accession>
<evidence type="ECO:0000313" key="1">
    <source>
        <dbReference type="EMBL" id="MBB6676465.1"/>
    </source>
</evidence>
<sequence length="151" mass="17846">MPRIHFASKQHEQNFGKLKVKFPQVDREADYRAACYIAAHPSIFKCFNAFRQKHGPFDWYFDYLEDPDDFIARRDRGLTTGDTAPLTSQSRELLELGLSLWNSYKCDMSMVMDLDKELYLVALQAIDLKRRRPTIDYFDLADDLIDREPWE</sequence>
<reference evidence="1 2" key="1">
    <citation type="submission" date="2020-08" db="EMBL/GenBank/DDBJ databases">
        <title>Cohnella phylogeny.</title>
        <authorList>
            <person name="Dunlap C."/>
        </authorList>
    </citation>
    <scope>NUCLEOTIDE SEQUENCE [LARGE SCALE GENOMIC DNA]</scope>
    <source>
        <strain evidence="1 2">DSM 103658</strain>
    </source>
</reference>
<evidence type="ECO:0000313" key="2">
    <source>
        <dbReference type="Proteomes" id="UP000574133"/>
    </source>
</evidence>
<organism evidence="1 2">
    <name type="scientific">Cohnella lubricantis</name>
    <dbReference type="NCBI Taxonomy" id="2163172"/>
    <lineage>
        <taxon>Bacteria</taxon>
        <taxon>Bacillati</taxon>
        <taxon>Bacillota</taxon>
        <taxon>Bacilli</taxon>
        <taxon>Bacillales</taxon>
        <taxon>Paenibacillaceae</taxon>
        <taxon>Cohnella</taxon>
    </lineage>
</organism>
<keyword evidence="2" id="KW-1185">Reference proteome</keyword>
<gene>
    <name evidence="1" type="ORF">H4Q31_03895</name>
</gene>
<dbReference type="RefSeq" id="WP_185177759.1">
    <property type="nucleotide sequence ID" value="NZ_CBCSEP010000004.1"/>
</dbReference>
<name>A0A841T8X2_9BACL</name>
<proteinExistence type="predicted"/>
<comment type="caution">
    <text evidence="1">The sequence shown here is derived from an EMBL/GenBank/DDBJ whole genome shotgun (WGS) entry which is preliminary data.</text>
</comment>
<protein>
    <submittedName>
        <fullName evidence="1">DUF2538 family protein</fullName>
    </submittedName>
</protein>
<dbReference type="EMBL" id="JACJVN010000017">
    <property type="protein sequence ID" value="MBB6676465.1"/>
    <property type="molecule type" value="Genomic_DNA"/>
</dbReference>
<dbReference type="Proteomes" id="UP000574133">
    <property type="component" value="Unassembled WGS sequence"/>
</dbReference>